<feature type="domain" description="Endoribonuclease YicC-like C-terminal" evidence="7">
    <location>
        <begin position="176"/>
        <end position="291"/>
    </location>
</feature>
<gene>
    <name evidence="8" type="ORF">CD33_17650</name>
</gene>
<evidence type="ECO:0000313" key="9">
    <source>
        <dbReference type="Proteomes" id="UP000030408"/>
    </source>
</evidence>
<dbReference type="Pfam" id="PF03755">
    <property type="entry name" value="YicC-like_N"/>
    <property type="match status" value="1"/>
</dbReference>
<evidence type="ECO:0000256" key="1">
    <source>
        <dbReference type="ARBA" id="ARBA00001968"/>
    </source>
</evidence>
<dbReference type="eggNOG" id="COG1561">
    <property type="taxonomic scope" value="Bacteria"/>
</dbReference>
<name>A0A0A3HU86_9BACL</name>
<dbReference type="OrthoDB" id="9771229at2"/>
<dbReference type="Proteomes" id="UP000030408">
    <property type="component" value="Unassembled WGS sequence"/>
</dbReference>
<accession>A0A0A3HU86</accession>
<keyword evidence="3" id="KW-0255">Endonuclease</keyword>
<dbReference type="PANTHER" id="PTHR30636:SF3">
    <property type="entry name" value="UPF0701 PROTEIN YICC"/>
    <property type="match status" value="1"/>
</dbReference>
<dbReference type="GO" id="GO:0016787">
    <property type="term" value="F:hydrolase activity"/>
    <property type="evidence" value="ECO:0007669"/>
    <property type="project" value="UniProtKB-KW"/>
</dbReference>
<dbReference type="InterPro" id="IPR005229">
    <property type="entry name" value="YicC/YloC-like"/>
</dbReference>
<dbReference type="InterPro" id="IPR013527">
    <property type="entry name" value="YicC-like_N"/>
</dbReference>
<dbReference type="NCBIfam" id="TIGR00255">
    <property type="entry name" value="YicC/YloC family endoribonuclease"/>
    <property type="match status" value="1"/>
</dbReference>
<dbReference type="EMBL" id="JPVO01000055">
    <property type="protein sequence ID" value="KGR73838.1"/>
    <property type="molecule type" value="Genomic_DNA"/>
</dbReference>
<keyword evidence="9" id="KW-1185">Reference proteome</keyword>
<dbReference type="AlphaFoldDB" id="A0A0A3HU86"/>
<dbReference type="InterPro" id="IPR013551">
    <property type="entry name" value="YicC-like_C"/>
</dbReference>
<evidence type="ECO:0000256" key="5">
    <source>
        <dbReference type="ARBA" id="ARBA00035648"/>
    </source>
</evidence>
<dbReference type="STRING" id="1384057.CD33_17650"/>
<dbReference type="PANTHER" id="PTHR30636">
    <property type="entry name" value="UPF0701 PROTEIN YICC"/>
    <property type="match status" value="1"/>
</dbReference>
<evidence type="ECO:0000313" key="8">
    <source>
        <dbReference type="EMBL" id="KGR73838.1"/>
    </source>
</evidence>
<evidence type="ECO:0000259" key="7">
    <source>
        <dbReference type="Pfam" id="PF08340"/>
    </source>
</evidence>
<proteinExistence type="inferred from homology"/>
<keyword evidence="4" id="KW-0378">Hydrolase</keyword>
<comment type="similarity">
    <text evidence="5">Belongs to the YicC/YloC family.</text>
</comment>
<dbReference type="GO" id="GO:0004521">
    <property type="term" value="F:RNA endonuclease activity"/>
    <property type="evidence" value="ECO:0007669"/>
    <property type="project" value="InterPro"/>
</dbReference>
<feature type="domain" description="Endoribonuclease YicC-like N-terminal" evidence="6">
    <location>
        <begin position="2"/>
        <end position="157"/>
    </location>
</feature>
<sequence length="291" mass="33760">MVRSMTGFGRGVTATNNYQLTVEIRSVNHRFLEIYTKFPKEWFEAEIATKKLLSQYVKRGKVDVVINLKTIGNESLTIQMNWPLIEAYKSAKEQLLEVVPLDEKWSMQEILSLDNVITYEKQELSPDELMEAIELAVREAAEKLVEMRIQEGRQLKQALLSYNNQLKELIQFIRGLSGEAVNKFRDRLTERLKEVGNLEVLDDRMLAELAIFAEKIDITEELDRLDSHFKQFESTIEETDSIGRKLDFLMQEMHREINTIGSKNQNSDISAAVVQSKTILEKMREQVQNIE</sequence>
<comment type="cofactor">
    <cofactor evidence="1">
        <name>a divalent metal cation</name>
        <dbReference type="ChEBI" id="CHEBI:60240"/>
    </cofactor>
</comment>
<keyword evidence="2" id="KW-0540">Nuclease</keyword>
<reference evidence="8 9" key="1">
    <citation type="submission" date="2014-02" db="EMBL/GenBank/DDBJ databases">
        <title>Draft genome sequence of Lysinibacillus sinduriensis JCM 15800.</title>
        <authorList>
            <person name="Zhang F."/>
            <person name="Wang G."/>
            <person name="Zhang L."/>
        </authorList>
    </citation>
    <scope>NUCLEOTIDE SEQUENCE [LARGE SCALE GENOMIC DNA]</scope>
    <source>
        <strain evidence="8 9">JCM 15800</strain>
    </source>
</reference>
<comment type="caution">
    <text evidence="8">The sequence shown here is derived from an EMBL/GenBank/DDBJ whole genome shotgun (WGS) entry which is preliminary data.</text>
</comment>
<evidence type="ECO:0000259" key="6">
    <source>
        <dbReference type="Pfam" id="PF03755"/>
    </source>
</evidence>
<protein>
    <recommendedName>
        <fullName evidence="10">Stress-induced protein</fullName>
    </recommendedName>
</protein>
<evidence type="ECO:0000256" key="4">
    <source>
        <dbReference type="ARBA" id="ARBA00022801"/>
    </source>
</evidence>
<organism evidence="8 9">
    <name type="scientific">Ureibacillus sinduriensis BLB-1 = JCM 15800</name>
    <dbReference type="NCBI Taxonomy" id="1384057"/>
    <lineage>
        <taxon>Bacteria</taxon>
        <taxon>Bacillati</taxon>
        <taxon>Bacillota</taxon>
        <taxon>Bacilli</taxon>
        <taxon>Bacillales</taxon>
        <taxon>Caryophanaceae</taxon>
        <taxon>Ureibacillus</taxon>
    </lineage>
</organism>
<evidence type="ECO:0000256" key="3">
    <source>
        <dbReference type="ARBA" id="ARBA00022759"/>
    </source>
</evidence>
<dbReference type="Pfam" id="PF08340">
    <property type="entry name" value="YicC-like_C"/>
    <property type="match status" value="1"/>
</dbReference>
<evidence type="ECO:0000256" key="2">
    <source>
        <dbReference type="ARBA" id="ARBA00022722"/>
    </source>
</evidence>
<evidence type="ECO:0008006" key="10">
    <source>
        <dbReference type="Google" id="ProtNLM"/>
    </source>
</evidence>